<dbReference type="RefSeq" id="WP_044525609.1">
    <property type="nucleotide sequence ID" value="NZ_CP009440.1"/>
</dbReference>
<dbReference type="InterPro" id="IPR013033">
    <property type="entry name" value="MinC"/>
</dbReference>
<proteinExistence type="inferred from homology"/>
<dbReference type="GO" id="GO:1901891">
    <property type="term" value="P:regulation of cell septum assembly"/>
    <property type="evidence" value="ECO:0007669"/>
    <property type="project" value="InterPro"/>
</dbReference>
<evidence type="ECO:0000313" key="10">
    <source>
        <dbReference type="Proteomes" id="UP000031830"/>
    </source>
</evidence>
<comment type="function">
    <text evidence="5 6">Cell division inhibitor that blocks the formation of polar Z ring septums. Rapidly oscillates between the poles of the cell to destabilize FtsZ filaments that have formed before they mature into polar Z rings. Prevents FtsZ polymerization.</text>
</comment>
<dbReference type="EMBL" id="CP009440">
    <property type="protein sequence ID" value="AJI54108.1"/>
    <property type="molecule type" value="Genomic_DNA"/>
</dbReference>
<dbReference type="KEGG" id="fpz:LA55_336"/>
<dbReference type="PANTHER" id="PTHR34108">
    <property type="entry name" value="SEPTUM SITE-DETERMINING PROTEIN MINC"/>
    <property type="match status" value="1"/>
</dbReference>
<dbReference type="NCBIfam" id="TIGR01222">
    <property type="entry name" value="minC"/>
    <property type="match status" value="1"/>
</dbReference>
<evidence type="ECO:0000259" key="8">
    <source>
        <dbReference type="Pfam" id="PF05209"/>
    </source>
</evidence>
<dbReference type="Proteomes" id="UP000031830">
    <property type="component" value="Chromosome"/>
</dbReference>
<feature type="domain" description="Septum formation inhibitor MinC C-terminal" evidence="7">
    <location>
        <begin position="122"/>
        <end position="226"/>
    </location>
</feature>
<dbReference type="STRING" id="28110.KU46_864"/>
<organism evidence="9 10">
    <name type="scientific">Francisella philomiragia</name>
    <dbReference type="NCBI Taxonomy" id="28110"/>
    <lineage>
        <taxon>Bacteria</taxon>
        <taxon>Pseudomonadati</taxon>
        <taxon>Pseudomonadota</taxon>
        <taxon>Gammaproteobacteria</taxon>
        <taxon>Thiotrichales</taxon>
        <taxon>Francisellaceae</taxon>
        <taxon>Francisella</taxon>
    </lineage>
</organism>
<dbReference type="SUPFAM" id="SSF63848">
    <property type="entry name" value="Cell-division inhibitor MinC, C-terminal domain"/>
    <property type="match status" value="1"/>
</dbReference>
<dbReference type="PANTHER" id="PTHR34108:SF1">
    <property type="entry name" value="SEPTUM SITE-DETERMINING PROTEIN MINC"/>
    <property type="match status" value="1"/>
</dbReference>
<dbReference type="AlphaFoldDB" id="A0A0B6D8Y4"/>
<dbReference type="InterPro" id="IPR005526">
    <property type="entry name" value="Septum_form_inhib_MinC_C"/>
</dbReference>
<dbReference type="GO" id="GO:0000902">
    <property type="term" value="P:cell morphogenesis"/>
    <property type="evidence" value="ECO:0007669"/>
    <property type="project" value="InterPro"/>
</dbReference>
<dbReference type="OrthoDB" id="9794530at2"/>
<evidence type="ECO:0000256" key="5">
    <source>
        <dbReference type="ARBA" id="ARBA00025606"/>
    </source>
</evidence>
<dbReference type="GO" id="GO:0000917">
    <property type="term" value="P:division septum assembly"/>
    <property type="evidence" value="ECO:0007669"/>
    <property type="project" value="UniProtKB-KW"/>
</dbReference>
<comment type="subunit">
    <text evidence="6">Interacts with MinD and FtsZ.</text>
</comment>
<protein>
    <recommendedName>
        <fullName evidence="6">Probable septum site-determining protein MinC</fullName>
    </recommendedName>
</protein>
<evidence type="ECO:0000256" key="4">
    <source>
        <dbReference type="ARBA" id="ARBA00023306"/>
    </source>
</evidence>
<dbReference type="Pfam" id="PF05209">
    <property type="entry name" value="MinC_N"/>
    <property type="match status" value="1"/>
</dbReference>
<evidence type="ECO:0000256" key="1">
    <source>
        <dbReference type="ARBA" id="ARBA00006291"/>
    </source>
</evidence>
<accession>A0A0B6D8Y4</accession>
<gene>
    <name evidence="6 9" type="primary">minC</name>
    <name evidence="9" type="ORF">LA55_336</name>
</gene>
<evidence type="ECO:0000256" key="3">
    <source>
        <dbReference type="ARBA" id="ARBA00023210"/>
    </source>
</evidence>
<evidence type="ECO:0000313" key="9">
    <source>
        <dbReference type="EMBL" id="AJI54108.1"/>
    </source>
</evidence>
<dbReference type="Gene3D" id="2.160.20.70">
    <property type="match status" value="1"/>
</dbReference>
<sequence length="228" mass="24673">MKQAFHFKGGNYTISAININVTEITQIESLLNSKLSQSPSFFQNTPFAIDIRDIDKSEKCTINFLEKVIESFKSNGMVPIGFVVDNKEIKTQLAKAGHNILKGGKAKDANAEDEKQSYSTKIITSPVRTGQSINARDADVIVTANVNNGAEIIADGSIIVYGRVGGRVIAGSSGNKDAKIVCKDLKAELVSIAGKYVTLNNESIPVDGSKTDGYIVYLQNDKIHIEGF</sequence>
<dbReference type="InterPro" id="IPR016098">
    <property type="entry name" value="CAP/MinC_C"/>
</dbReference>
<keyword evidence="3 6" id="KW-0717">Septation</keyword>
<evidence type="ECO:0000256" key="6">
    <source>
        <dbReference type="HAMAP-Rule" id="MF_00267"/>
    </source>
</evidence>
<comment type="similarity">
    <text evidence="1 6">Belongs to the MinC family.</text>
</comment>
<dbReference type="Pfam" id="PF03775">
    <property type="entry name" value="MinC_C"/>
    <property type="match status" value="1"/>
</dbReference>
<evidence type="ECO:0000259" key="7">
    <source>
        <dbReference type="Pfam" id="PF03775"/>
    </source>
</evidence>
<keyword evidence="4 6" id="KW-0131">Cell cycle</keyword>
<name>A0A0B6D8Y4_9GAMM</name>
<dbReference type="InterPro" id="IPR036145">
    <property type="entry name" value="MinC_C_sf"/>
</dbReference>
<dbReference type="HAMAP" id="MF_00267">
    <property type="entry name" value="MinC"/>
    <property type="match status" value="1"/>
</dbReference>
<dbReference type="Gene3D" id="3.30.70.260">
    <property type="match status" value="1"/>
</dbReference>
<evidence type="ECO:0000256" key="2">
    <source>
        <dbReference type="ARBA" id="ARBA00022618"/>
    </source>
</evidence>
<reference evidence="9 10" key="1">
    <citation type="journal article" date="2015" name="Genome Announc.">
        <title>Genome sequencing of 18 francisella strains to aid in assay development and testing.</title>
        <authorList>
            <person name="Johnson S.L."/>
            <person name="Daligault H.E."/>
            <person name="Davenport K.W."/>
            <person name="Coyne S.R."/>
            <person name="Frey K.G."/>
            <person name="Koroleva G.I."/>
            <person name="Broomall S.M."/>
            <person name="Bishop-Lilly K.A."/>
            <person name="Bruce D.C."/>
            <person name="Chertkov O."/>
            <person name="Freitas T."/>
            <person name="Jaissle J."/>
            <person name="Ladner J.T."/>
            <person name="Rosenzweig C.N."/>
            <person name="Gibbons H.S."/>
            <person name="Palacios G.F."/>
            <person name="Redden C.L."/>
            <person name="Xu Y."/>
            <person name="Minogue T.D."/>
            <person name="Chain P.S."/>
        </authorList>
    </citation>
    <scope>NUCLEOTIDE SEQUENCE [LARGE SCALE GENOMIC DNA]</scope>
    <source>
        <strain evidence="9 10">GA01-2794</strain>
    </source>
</reference>
<dbReference type="InterPro" id="IPR007874">
    <property type="entry name" value="MinC_N"/>
</dbReference>
<dbReference type="GO" id="GO:0051302">
    <property type="term" value="P:regulation of cell division"/>
    <property type="evidence" value="ECO:0007669"/>
    <property type="project" value="InterPro"/>
</dbReference>
<feature type="domain" description="Septum formation inhibitor MinC N-terminal" evidence="8">
    <location>
        <begin position="5"/>
        <end position="79"/>
    </location>
</feature>
<keyword evidence="2 6" id="KW-0132">Cell division</keyword>